<evidence type="ECO:0000313" key="12">
    <source>
        <dbReference type="Proteomes" id="UP001164020"/>
    </source>
</evidence>
<evidence type="ECO:0000256" key="8">
    <source>
        <dbReference type="ARBA" id="ARBA00029996"/>
    </source>
</evidence>
<dbReference type="SUPFAM" id="SSF53383">
    <property type="entry name" value="PLP-dependent transferases"/>
    <property type="match status" value="1"/>
</dbReference>
<feature type="domain" description="Aminotransferase class I/classII large" evidence="10">
    <location>
        <begin position="74"/>
        <end position="329"/>
    </location>
</feature>
<dbReference type="EC" id="4.1.1.81" evidence="4"/>
<dbReference type="PANTHER" id="PTHR42885">
    <property type="entry name" value="HISTIDINOL-PHOSPHATE AMINOTRANSFERASE-RELATED"/>
    <property type="match status" value="1"/>
</dbReference>
<dbReference type="NCBIfam" id="TIGR01140">
    <property type="entry name" value="L_thr_O3P_dcar"/>
    <property type="match status" value="1"/>
</dbReference>
<accession>A0ABY7BVD0</accession>
<proteinExistence type="predicted"/>
<organism evidence="11 12">
    <name type="scientific">Jiella pelagia</name>
    <dbReference type="NCBI Taxonomy" id="2986949"/>
    <lineage>
        <taxon>Bacteria</taxon>
        <taxon>Pseudomonadati</taxon>
        <taxon>Pseudomonadota</taxon>
        <taxon>Alphaproteobacteria</taxon>
        <taxon>Hyphomicrobiales</taxon>
        <taxon>Aurantimonadaceae</taxon>
        <taxon>Jiella</taxon>
    </lineage>
</organism>
<dbReference type="InterPro" id="IPR004839">
    <property type="entry name" value="Aminotransferase_I/II_large"/>
</dbReference>
<gene>
    <name evidence="11" type="primary">cobD</name>
    <name evidence="11" type="ORF">OH818_18225</name>
</gene>
<dbReference type="InterPro" id="IPR015421">
    <property type="entry name" value="PyrdxlP-dep_Trfase_major"/>
</dbReference>
<comment type="cofactor">
    <cofactor evidence="1">
        <name>pyridoxal 5'-phosphate</name>
        <dbReference type="ChEBI" id="CHEBI:597326"/>
    </cofactor>
</comment>
<keyword evidence="7 11" id="KW-0456">Lyase</keyword>
<dbReference type="PANTHER" id="PTHR42885:SF1">
    <property type="entry name" value="THREONINE-PHOSPHATE DECARBOXYLASE"/>
    <property type="match status" value="1"/>
</dbReference>
<keyword evidence="12" id="KW-1185">Reference proteome</keyword>
<evidence type="ECO:0000256" key="3">
    <source>
        <dbReference type="ARBA" id="ARBA00004953"/>
    </source>
</evidence>
<evidence type="ECO:0000256" key="2">
    <source>
        <dbReference type="ARBA" id="ARBA00003444"/>
    </source>
</evidence>
<dbReference type="Proteomes" id="UP001164020">
    <property type="component" value="Chromosome"/>
</dbReference>
<evidence type="ECO:0000259" key="10">
    <source>
        <dbReference type="Pfam" id="PF00155"/>
    </source>
</evidence>
<evidence type="ECO:0000256" key="6">
    <source>
        <dbReference type="ARBA" id="ARBA00022898"/>
    </source>
</evidence>
<dbReference type="EMBL" id="CP114029">
    <property type="protein sequence ID" value="WAP67449.1"/>
    <property type="molecule type" value="Genomic_DNA"/>
</dbReference>
<evidence type="ECO:0000256" key="7">
    <source>
        <dbReference type="ARBA" id="ARBA00023239"/>
    </source>
</evidence>
<sequence>MMKDGAYVHGGGLDAAVARFGGSRADWLDLSTGINPTPAGLPALGPEVWTCLPDAGLQTKCIEAARRAYGAPETAGIVAAPGSQALISLLPFLLPQGEVAILEPTYGEHRAGFEAAGHRVTGIETIEGLPDGAQITVVVNPNNPDGRRTGREALVALLGEMQRRGGLLVVDEAFADAMPGLSIADMAGEPGLLVHRSLGKFYGLAGVRLGFALTTPGLAETLRRRLGPWAVSGPALAIGTAVLSSAGTREAVARDLEKQAQRRDQVLAKAGLRLLGETPLFATVETQKAGDLFGALCRRHILTRPFSYRLDWLRFGNPRDEAEAARLAGALGDVAREDCP</sequence>
<comment type="catalytic activity">
    <reaction evidence="9">
        <text>O-phospho-L-threonine + H(+) = (R)-1-aminopropan-2-yl phosphate + CO2</text>
        <dbReference type="Rhea" id="RHEA:11492"/>
        <dbReference type="ChEBI" id="CHEBI:15378"/>
        <dbReference type="ChEBI" id="CHEBI:16526"/>
        <dbReference type="ChEBI" id="CHEBI:58563"/>
        <dbReference type="ChEBI" id="CHEBI:58675"/>
        <dbReference type="EC" id="4.1.1.81"/>
    </reaction>
</comment>
<dbReference type="InterPro" id="IPR015424">
    <property type="entry name" value="PyrdxlP-dep_Trfase"/>
</dbReference>
<dbReference type="Gene3D" id="3.90.1150.10">
    <property type="entry name" value="Aspartate Aminotransferase, domain 1"/>
    <property type="match status" value="1"/>
</dbReference>
<keyword evidence="5" id="KW-0169">Cobalamin biosynthesis</keyword>
<protein>
    <recommendedName>
        <fullName evidence="4">threonine-phosphate decarboxylase</fullName>
        <ecNumber evidence="4">4.1.1.81</ecNumber>
    </recommendedName>
    <alternativeName>
        <fullName evidence="8">L-threonine-O-3-phosphate decarboxylase</fullName>
    </alternativeName>
</protein>
<reference evidence="11" key="1">
    <citation type="submission" date="2022-12" db="EMBL/GenBank/DDBJ databases">
        <title>Jiella pelagia sp. nov., isolated from phosphonate enriched culture of Northwest Pacific surface seawater.</title>
        <authorList>
            <person name="Shin D.Y."/>
            <person name="Hwang C.Y."/>
        </authorList>
    </citation>
    <scope>NUCLEOTIDE SEQUENCE</scope>
    <source>
        <strain evidence="11">HL-NP1</strain>
    </source>
</reference>
<evidence type="ECO:0000313" key="11">
    <source>
        <dbReference type="EMBL" id="WAP67449.1"/>
    </source>
</evidence>
<dbReference type="Gene3D" id="3.40.640.10">
    <property type="entry name" value="Type I PLP-dependent aspartate aminotransferase-like (Major domain)"/>
    <property type="match status" value="1"/>
</dbReference>
<keyword evidence="6" id="KW-0663">Pyridoxal phosphate</keyword>
<dbReference type="GO" id="GO:0048472">
    <property type="term" value="F:threonine-phosphate decarboxylase activity"/>
    <property type="evidence" value="ECO:0007669"/>
    <property type="project" value="UniProtKB-EC"/>
</dbReference>
<name>A0ABY7BVD0_9HYPH</name>
<comment type="function">
    <text evidence="2">Decarboxylates L-threonine-O-3-phosphate to yield (R)-1-amino-2-propanol O-2-phosphate, the precursor for the linkage between the nucleotide loop and the corrin ring in cobalamin.</text>
</comment>
<evidence type="ECO:0000256" key="9">
    <source>
        <dbReference type="ARBA" id="ARBA00048531"/>
    </source>
</evidence>
<evidence type="ECO:0000256" key="5">
    <source>
        <dbReference type="ARBA" id="ARBA00022573"/>
    </source>
</evidence>
<evidence type="ECO:0000256" key="4">
    <source>
        <dbReference type="ARBA" id="ARBA00012285"/>
    </source>
</evidence>
<dbReference type="CDD" id="cd00609">
    <property type="entry name" value="AAT_like"/>
    <property type="match status" value="1"/>
</dbReference>
<dbReference type="Pfam" id="PF00155">
    <property type="entry name" value="Aminotran_1_2"/>
    <property type="match status" value="1"/>
</dbReference>
<comment type="pathway">
    <text evidence="3">Cofactor biosynthesis; adenosylcobalamin biosynthesis.</text>
</comment>
<dbReference type="InterPro" id="IPR015422">
    <property type="entry name" value="PyrdxlP-dep_Trfase_small"/>
</dbReference>
<evidence type="ECO:0000256" key="1">
    <source>
        <dbReference type="ARBA" id="ARBA00001933"/>
    </source>
</evidence>
<dbReference type="RefSeq" id="WP_268879908.1">
    <property type="nucleotide sequence ID" value="NZ_CP114029.1"/>
</dbReference>
<dbReference type="InterPro" id="IPR005860">
    <property type="entry name" value="CobD"/>
</dbReference>